<organism evidence="2 3">
    <name type="scientific">Eragrostis curvula</name>
    <name type="common">weeping love grass</name>
    <dbReference type="NCBI Taxonomy" id="38414"/>
    <lineage>
        <taxon>Eukaryota</taxon>
        <taxon>Viridiplantae</taxon>
        <taxon>Streptophyta</taxon>
        <taxon>Embryophyta</taxon>
        <taxon>Tracheophyta</taxon>
        <taxon>Spermatophyta</taxon>
        <taxon>Magnoliopsida</taxon>
        <taxon>Liliopsida</taxon>
        <taxon>Poales</taxon>
        <taxon>Poaceae</taxon>
        <taxon>PACMAD clade</taxon>
        <taxon>Chloridoideae</taxon>
        <taxon>Eragrostideae</taxon>
        <taxon>Eragrostidinae</taxon>
        <taxon>Eragrostis</taxon>
    </lineage>
</organism>
<evidence type="ECO:0000259" key="1">
    <source>
        <dbReference type="Pfam" id="PF12274"/>
    </source>
</evidence>
<evidence type="ECO:0000313" key="2">
    <source>
        <dbReference type="EMBL" id="TVU31855.1"/>
    </source>
</evidence>
<dbReference type="AlphaFoldDB" id="A0A5J9V7D9"/>
<proteinExistence type="predicted"/>
<dbReference type="EMBL" id="RWGY01000011">
    <property type="protein sequence ID" value="TVU31855.1"/>
    <property type="molecule type" value="Genomic_DNA"/>
</dbReference>
<reference evidence="2 3" key="1">
    <citation type="journal article" date="2019" name="Sci. Rep.">
        <title>A high-quality genome of Eragrostis curvula grass provides insights into Poaceae evolution and supports new strategies to enhance forage quality.</title>
        <authorList>
            <person name="Carballo J."/>
            <person name="Santos B.A.C.M."/>
            <person name="Zappacosta D."/>
            <person name="Garbus I."/>
            <person name="Selva J.P."/>
            <person name="Gallo C.A."/>
            <person name="Diaz A."/>
            <person name="Albertini E."/>
            <person name="Caccamo M."/>
            <person name="Echenique V."/>
        </authorList>
    </citation>
    <scope>NUCLEOTIDE SEQUENCE [LARGE SCALE GENOMIC DNA]</scope>
    <source>
        <strain evidence="3">cv. Victoria</strain>
        <tissue evidence="2">Leaf</tissue>
    </source>
</reference>
<comment type="caution">
    <text evidence="2">The sequence shown here is derived from an EMBL/GenBank/DDBJ whole genome shotgun (WGS) entry which is preliminary data.</text>
</comment>
<dbReference type="InterPro" id="IPR022059">
    <property type="entry name" value="DUF3615"/>
</dbReference>
<dbReference type="Pfam" id="PF12274">
    <property type="entry name" value="DUF3615"/>
    <property type="match status" value="1"/>
</dbReference>
<keyword evidence="3" id="KW-1185">Reference proteome</keyword>
<feature type="non-terminal residue" evidence="2">
    <location>
        <position position="269"/>
    </location>
</feature>
<feature type="non-terminal residue" evidence="2">
    <location>
        <position position="1"/>
    </location>
</feature>
<dbReference type="PANTHER" id="PTHR33326:SF23">
    <property type="entry name" value="DUF295 DOMAIN-CONTAINING PROTEIN"/>
    <property type="match status" value="1"/>
</dbReference>
<accession>A0A5J9V7D9</accession>
<gene>
    <name evidence="2" type="ORF">EJB05_23557</name>
</gene>
<name>A0A5J9V7D9_9POAL</name>
<feature type="domain" description="DUF3615" evidence="1">
    <location>
        <begin position="96"/>
        <end position="160"/>
    </location>
</feature>
<protein>
    <recommendedName>
        <fullName evidence="1">DUF3615 domain-containing protein</fullName>
    </recommendedName>
</protein>
<dbReference type="PANTHER" id="PTHR33326">
    <property type="entry name" value="OS05G0543800 PROTEIN"/>
    <property type="match status" value="1"/>
</dbReference>
<dbReference type="Proteomes" id="UP000324897">
    <property type="component" value="Chromosome 1"/>
</dbReference>
<sequence>MAATDELGHSAAVVCKLDGFVSDRSDDDNNKGEDCPFGDPFLEDGFGNLTRWRLSDLKKEYIMHLESESSKPKTQEKKYSKQERLKLYDYRMEQYMKAALKKYNNDENLDEDLCFEFVESRKESSIVEGDKFYQHFNFVAKQARSTTVLFFTEVIPDGGRRCLGCMNQGDPELRHPASDNVYVGGHEDCMWPFLSGSDSDSENEQSAFDQPCTDPWITITSTKSTLTFGSLADPDRASPQLQRPSPLLWRFGVKSSLAQDLCRLLHILR</sequence>
<dbReference type="OrthoDB" id="650522at2759"/>
<dbReference type="Gramene" id="TVU31855">
    <property type="protein sequence ID" value="TVU31855"/>
    <property type="gene ID" value="EJB05_23557"/>
</dbReference>
<evidence type="ECO:0000313" key="3">
    <source>
        <dbReference type="Proteomes" id="UP000324897"/>
    </source>
</evidence>